<feature type="compositionally biased region" description="Acidic residues" evidence="1">
    <location>
        <begin position="38"/>
        <end position="56"/>
    </location>
</feature>
<sequence>MDVSESPEQSLRSPAEKEEEDGDEQRLSDDDILKESGSEQDGEEELGTTLGDEEDDAVARALSHGEEEENHSDPEDPLSESKELKGSLRVKEDEEDRANDLGDEASSVTRELDEHELDYDEEVPEDCSPGSSEGPKLSSPRLEQQSPRKRFLTALDGTQSEPVPNML</sequence>
<dbReference type="InterPro" id="IPR052647">
    <property type="entry name" value="Zinc_finger_CCCH-type"/>
</dbReference>
<name>A0A8D0BQG7_SALMN</name>
<feature type="compositionally biased region" description="Polar residues" evidence="1">
    <location>
        <begin position="1"/>
        <end position="12"/>
    </location>
</feature>
<dbReference type="PANTHER" id="PTHR46582:SF1">
    <property type="entry name" value="ZINC FINGER CCCH DOMAIN-CONTAINING PROTEIN 18"/>
    <property type="match status" value="1"/>
</dbReference>
<feature type="compositionally biased region" description="Basic and acidic residues" evidence="1">
    <location>
        <begin position="71"/>
        <end position="92"/>
    </location>
</feature>
<dbReference type="OMA" id="CGEHAEG"/>
<proteinExistence type="predicted"/>
<dbReference type="PANTHER" id="PTHR46582">
    <property type="entry name" value="ZINC FINGER CCCH DOMAIN-CONTAINING PROTEIN 18"/>
    <property type="match status" value="1"/>
</dbReference>
<evidence type="ECO:0000313" key="2">
    <source>
        <dbReference type="Ensembl" id="ENSSMRP00000008503.1"/>
    </source>
</evidence>
<dbReference type="Ensembl" id="ENSSMRT00000009936.1">
    <property type="protein sequence ID" value="ENSSMRP00000008503.1"/>
    <property type="gene ID" value="ENSSMRG00000006808.1"/>
</dbReference>
<feature type="compositionally biased region" description="Acidic residues" evidence="1">
    <location>
        <begin position="93"/>
        <end position="103"/>
    </location>
</feature>
<organism evidence="2 3">
    <name type="scientific">Salvator merianae</name>
    <name type="common">Argentine black and white tegu</name>
    <name type="synonym">Tupinambis merianae</name>
    <dbReference type="NCBI Taxonomy" id="96440"/>
    <lineage>
        <taxon>Eukaryota</taxon>
        <taxon>Metazoa</taxon>
        <taxon>Chordata</taxon>
        <taxon>Craniata</taxon>
        <taxon>Vertebrata</taxon>
        <taxon>Euteleostomi</taxon>
        <taxon>Lepidosauria</taxon>
        <taxon>Squamata</taxon>
        <taxon>Bifurcata</taxon>
        <taxon>Unidentata</taxon>
        <taxon>Episquamata</taxon>
        <taxon>Laterata</taxon>
        <taxon>Teiioidea</taxon>
        <taxon>Teiidae</taxon>
        <taxon>Salvator</taxon>
    </lineage>
</organism>
<evidence type="ECO:0000256" key="1">
    <source>
        <dbReference type="SAM" id="MobiDB-lite"/>
    </source>
</evidence>
<dbReference type="GO" id="GO:0003723">
    <property type="term" value="F:RNA binding"/>
    <property type="evidence" value="ECO:0007669"/>
    <property type="project" value="TreeGrafter"/>
</dbReference>
<reference evidence="2" key="2">
    <citation type="submission" date="2025-09" db="UniProtKB">
        <authorList>
            <consortium name="Ensembl"/>
        </authorList>
    </citation>
    <scope>IDENTIFICATION</scope>
</reference>
<keyword evidence="3" id="KW-1185">Reference proteome</keyword>
<feature type="compositionally biased region" description="Acidic residues" evidence="1">
    <location>
        <begin position="114"/>
        <end position="125"/>
    </location>
</feature>
<evidence type="ECO:0000313" key="3">
    <source>
        <dbReference type="Proteomes" id="UP000694421"/>
    </source>
</evidence>
<accession>A0A8D0BQG7</accession>
<feature type="compositionally biased region" description="Basic and acidic residues" evidence="1">
    <location>
        <begin position="24"/>
        <end position="37"/>
    </location>
</feature>
<protein>
    <submittedName>
        <fullName evidence="2">Uncharacterized protein</fullName>
    </submittedName>
</protein>
<feature type="compositionally biased region" description="Polar residues" evidence="1">
    <location>
        <begin position="156"/>
        <end position="167"/>
    </location>
</feature>
<feature type="region of interest" description="Disordered" evidence="1">
    <location>
        <begin position="1"/>
        <end position="167"/>
    </location>
</feature>
<dbReference type="Proteomes" id="UP000694421">
    <property type="component" value="Unplaced"/>
</dbReference>
<reference evidence="2" key="1">
    <citation type="submission" date="2025-08" db="UniProtKB">
        <authorList>
            <consortium name="Ensembl"/>
        </authorList>
    </citation>
    <scope>IDENTIFICATION</scope>
</reference>
<dbReference type="GeneTree" id="ENSGT00960000190114"/>
<dbReference type="AlphaFoldDB" id="A0A8D0BQG7"/>
<dbReference type="GO" id="GO:0071011">
    <property type="term" value="C:precatalytic spliceosome"/>
    <property type="evidence" value="ECO:0007669"/>
    <property type="project" value="TreeGrafter"/>
</dbReference>